<proteinExistence type="predicted"/>
<dbReference type="EMBL" id="BNDS01000024">
    <property type="protein sequence ID" value="GHI00530.1"/>
    <property type="molecule type" value="Genomic_DNA"/>
</dbReference>
<dbReference type="Proteomes" id="UP000637074">
    <property type="component" value="Unassembled WGS sequence"/>
</dbReference>
<organism evidence="1 2">
    <name type="scientific">Neobacillus kokaensis</name>
    <dbReference type="NCBI Taxonomy" id="2759023"/>
    <lineage>
        <taxon>Bacteria</taxon>
        <taxon>Bacillati</taxon>
        <taxon>Bacillota</taxon>
        <taxon>Bacilli</taxon>
        <taxon>Bacillales</taxon>
        <taxon>Bacillaceae</taxon>
        <taxon>Neobacillus</taxon>
    </lineage>
</organism>
<accession>A0ABQ3N6H6</accession>
<evidence type="ECO:0000313" key="2">
    <source>
        <dbReference type="Proteomes" id="UP000637074"/>
    </source>
</evidence>
<dbReference type="Gene3D" id="3.10.20.300">
    <property type="entry name" value="mk0293 like domain"/>
    <property type="match status" value="1"/>
</dbReference>
<reference evidence="1 2" key="1">
    <citation type="journal article" date="2022" name="Int. J. Syst. Evol. Microbiol.">
        <title>Neobacillus kokaensis sp. nov., isolated from soil.</title>
        <authorList>
            <person name="Yuki K."/>
            <person name="Matsubara H."/>
            <person name="Yamaguchi S."/>
        </authorList>
    </citation>
    <scope>NUCLEOTIDE SEQUENCE [LARGE SCALE GENOMIC DNA]</scope>
    <source>
        <strain evidence="1 2">LOB 377</strain>
    </source>
</reference>
<comment type="caution">
    <text evidence="1">The sequence shown here is derived from an EMBL/GenBank/DDBJ whole genome shotgun (WGS) entry which is preliminary data.</text>
</comment>
<gene>
    <name evidence="1" type="ORF">AM1BK_40720</name>
</gene>
<keyword evidence="2" id="KW-1185">Reference proteome</keyword>
<name>A0ABQ3N6H6_9BACI</name>
<dbReference type="RefSeq" id="WP_191276015.1">
    <property type="nucleotide sequence ID" value="NZ_BNDS01000024.1"/>
</dbReference>
<evidence type="ECO:0000313" key="1">
    <source>
        <dbReference type="EMBL" id="GHI00530.1"/>
    </source>
</evidence>
<protein>
    <submittedName>
        <fullName evidence="1">Uncharacterized protein</fullName>
    </submittedName>
</protein>
<sequence>MKEGILNGQIVQSAPEFEECKQIAQLHHIPLKKVYEQVWKSLSEEGKIFE</sequence>